<organism evidence="1 2">
    <name type="scientific">Cystobacter fuscus</name>
    <dbReference type="NCBI Taxonomy" id="43"/>
    <lineage>
        <taxon>Bacteria</taxon>
        <taxon>Pseudomonadati</taxon>
        <taxon>Myxococcota</taxon>
        <taxon>Myxococcia</taxon>
        <taxon>Myxococcales</taxon>
        <taxon>Cystobacterineae</taxon>
        <taxon>Archangiaceae</taxon>
        <taxon>Cystobacter</taxon>
    </lineage>
</organism>
<gene>
    <name evidence="1" type="ORF">CYFUS_004649</name>
</gene>
<dbReference type="EMBL" id="CP022098">
    <property type="protein sequence ID" value="ATB39208.1"/>
    <property type="molecule type" value="Genomic_DNA"/>
</dbReference>
<dbReference type="KEGG" id="cfus:CYFUS_004649"/>
<proteinExistence type="predicted"/>
<evidence type="ECO:0000313" key="1">
    <source>
        <dbReference type="EMBL" id="ATB39208.1"/>
    </source>
</evidence>
<dbReference type="AlphaFoldDB" id="A0A250J6R1"/>
<evidence type="ECO:0000313" key="2">
    <source>
        <dbReference type="Proteomes" id="UP000217257"/>
    </source>
</evidence>
<dbReference type="Proteomes" id="UP000217257">
    <property type="component" value="Chromosome"/>
</dbReference>
<accession>A0A250J6R1</accession>
<reference evidence="1 2" key="1">
    <citation type="submission" date="2017-06" db="EMBL/GenBank/DDBJ databases">
        <title>Sequencing and comparative analysis of myxobacterial genomes.</title>
        <authorList>
            <person name="Rupp O."/>
            <person name="Goesmann A."/>
            <person name="Sogaard-Andersen L."/>
        </authorList>
    </citation>
    <scope>NUCLEOTIDE SEQUENCE [LARGE SCALE GENOMIC DNA]</scope>
    <source>
        <strain evidence="1 2">DSM 52655</strain>
    </source>
</reference>
<protein>
    <submittedName>
        <fullName evidence="1">Uncharacterized protein</fullName>
    </submittedName>
</protein>
<sequence length="135" mass="15202">MNWGCAASPRWVRLEPLRLPFLQLLLCALLSLQQPSVLVQAGFWQRCAQGLEVEDSPRPTLAERAELPGLRSGCQMRWSAGAARRWRLEPRHESRPESRVAAALPSHETHIAVARWRAALMPPRVPPDDEQRIGG</sequence>
<name>A0A250J6R1_9BACT</name>